<dbReference type="SUPFAM" id="SSF52540">
    <property type="entry name" value="P-loop containing nucleoside triphosphate hydrolases"/>
    <property type="match status" value="1"/>
</dbReference>
<dbReference type="InterPro" id="IPR027417">
    <property type="entry name" value="P-loop_NTPase"/>
</dbReference>
<name>A0A1I3ZZY9_9BACT</name>
<dbReference type="Pfam" id="PF13479">
    <property type="entry name" value="AAA_24"/>
    <property type="match status" value="1"/>
</dbReference>
<sequence length="320" mass="35305">MFKKAQRKAAKLRLALVGPSGSGKTYSALMIAKGLEGRVALIDTERGSGELYSHLLNYDAAQLDPPFSPEKYINAIKAAEQAGYDIIILDSLSHAWTGEGGVLDMHDRVSKSVRNTFAAWREVTPQHNALVDAILGSTCHVIVTMRTKTAYEVTNENGKTKVAKVGLAPVQRDGVEYEFTVVMDLSVDGHVGTASKDRTGLFDGQHILPSEETGKSLKRWLEGDVSIVKTVQAESKPPAFKNAAGSFVLDRLYKLLQDLDLIDRLGDYNKYVCNRYDADDLESLPKEHVIEQLNLLQQCKGKPDHLKKLINILNQQQEAA</sequence>
<dbReference type="STRING" id="52560.SAMN04488082_12820"/>
<proteinExistence type="predicted"/>
<evidence type="ECO:0000313" key="2">
    <source>
        <dbReference type="EMBL" id="SFK49261.1"/>
    </source>
</evidence>
<protein>
    <submittedName>
        <fullName evidence="2">RecA/RadA recombinase</fullName>
    </submittedName>
</protein>
<accession>A0A1I3ZZY9</accession>
<evidence type="ECO:0000259" key="1">
    <source>
        <dbReference type="SMART" id="SM00382"/>
    </source>
</evidence>
<feature type="domain" description="AAA+ ATPase" evidence="1">
    <location>
        <begin position="10"/>
        <end position="189"/>
    </location>
</feature>
<dbReference type="EMBL" id="FORX01000028">
    <property type="protein sequence ID" value="SFK49261.1"/>
    <property type="molecule type" value="Genomic_DNA"/>
</dbReference>
<dbReference type="InterPro" id="IPR003593">
    <property type="entry name" value="AAA+_ATPase"/>
</dbReference>
<dbReference type="AlphaFoldDB" id="A0A1I3ZZY9"/>
<dbReference type="RefSeq" id="WP_092379349.1">
    <property type="nucleotide sequence ID" value="NZ_FORX01000028.1"/>
</dbReference>
<keyword evidence="3" id="KW-1185">Reference proteome</keyword>
<evidence type="ECO:0000313" key="3">
    <source>
        <dbReference type="Proteomes" id="UP000198635"/>
    </source>
</evidence>
<reference evidence="3" key="1">
    <citation type="submission" date="2016-10" db="EMBL/GenBank/DDBJ databases">
        <authorList>
            <person name="Varghese N."/>
            <person name="Submissions S."/>
        </authorList>
    </citation>
    <scope>NUCLEOTIDE SEQUENCE [LARGE SCALE GENOMIC DNA]</scope>
    <source>
        <strain evidence="3">DSM 5918</strain>
    </source>
</reference>
<dbReference type="Proteomes" id="UP000198635">
    <property type="component" value="Unassembled WGS sequence"/>
</dbReference>
<gene>
    <name evidence="2" type="ORF">SAMN04488082_12820</name>
</gene>
<dbReference type="SMART" id="SM00382">
    <property type="entry name" value="AAA"/>
    <property type="match status" value="1"/>
</dbReference>
<dbReference type="OrthoDB" id="1625426at2"/>
<dbReference type="Gene3D" id="3.40.50.300">
    <property type="entry name" value="P-loop containing nucleotide triphosphate hydrolases"/>
    <property type="match status" value="1"/>
</dbReference>
<organism evidence="2 3">
    <name type="scientific">Desulfomicrobium apsheronum</name>
    <dbReference type="NCBI Taxonomy" id="52560"/>
    <lineage>
        <taxon>Bacteria</taxon>
        <taxon>Pseudomonadati</taxon>
        <taxon>Thermodesulfobacteriota</taxon>
        <taxon>Desulfovibrionia</taxon>
        <taxon>Desulfovibrionales</taxon>
        <taxon>Desulfomicrobiaceae</taxon>
        <taxon>Desulfomicrobium</taxon>
    </lineage>
</organism>